<name>A0ABX2BVK1_9BURK</name>
<proteinExistence type="predicted"/>
<protein>
    <submittedName>
        <fullName evidence="1">Uncharacterized protein</fullName>
    </submittedName>
</protein>
<reference evidence="1 2" key="1">
    <citation type="submission" date="2019-11" db="EMBL/GenBank/DDBJ databases">
        <title>Metabolism of dissolved organic matter in forest soils.</title>
        <authorList>
            <person name="Cyle K.T."/>
            <person name="Wilhelm R.C."/>
            <person name="Martinez C.E."/>
        </authorList>
    </citation>
    <scope>NUCLEOTIDE SEQUENCE [LARGE SCALE GENOMIC DNA]</scope>
    <source>
        <strain evidence="1 2">1N</strain>
    </source>
</reference>
<evidence type="ECO:0000313" key="2">
    <source>
        <dbReference type="Proteomes" id="UP000652198"/>
    </source>
</evidence>
<sequence length="92" mass="10450">MLVLTRHATTRAQQRGLPPLIMNWLDTYGARALDRGGAEILYFDNASRRNLERDVGSQAVDRLRPLLDAYTVVADDGTVITSGWRFKRVPRH</sequence>
<dbReference type="Proteomes" id="UP000652198">
    <property type="component" value="Unassembled WGS sequence"/>
</dbReference>
<comment type="caution">
    <text evidence="1">The sequence shown here is derived from an EMBL/GenBank/DDBJ whole genome shotgun (WGS) entry which is preliminary data.</text>
</comment>
<dbReference type="EMBL" id="WOEY01000106">
    <property type="protein sequence ID" value="NPT44915.1"/>
    <property type="molecule type" value="Genomic_DNA"/>
</dbReference>
<keyword evidence="2" id="KW-1185">Reference proteome</keyword>
<organism evidence="1 2">
    <name type="scientific">Paraburkholderia solitsugae</name>
    <dbReference type="NCBI Taxonomy" id="2675748"/>
    <lineage>
        <taxon>Bacteria</taxon>
        <taxon>Pseudomonadati</taxon>
        <taxon>Pseudomonadota</taxon>
        <taxon>Betaproteobacteria</taxon>
        <taxon>Burkholderiales</taxon>
        <taxon>Burkholderiaceae</taxon>
        <taxon>Paraburkholderia</taxon>
    </lineage>
</organism>
<accession>A0ABX2BVK1</accession>
<evidence type="ECO:0000313" key="1">
    <source>
        <dbReference type="EMBL" id="NPT44915.1"/>
    </source>
</evidence>
<gene>
    <name evidence="1" type="ORF">GNZ12_27080</name>
</gene>
<dbReference type="RefSeq" id="WP_172315268.1">
    <property type="nucleotide sequence ID" value="NZ_WOEY01000106.1"/>
</dbReference>